<keyword evidence="1" id="KW-0732">Signal</keyword>
<gene>
    <name evidence="2" type="ORF">ABVT11_06010</name>
</gene>
<organism evidence="2 3">
    <name type="scientific">Uliginosibacterium paludis</name>
    <dbReference type="NCBI Taxonomy" id="1615952"/>
    <lineage>
        <taxon>Bacteria</taxon>
        <taxon>Pseudomonadati</taxon>
        <taxon>Pseudomonadota</taxon>
        <taxon>Betaproteobacteria</taxon>
        <taxon>Rhodocyclales</taxon>
        <taxon>Zoogloeaceae</taxon>
        <taxon>Uliginosibacterium</taxon>
    </lineage>
</organism>
<dbReference type="EMBL" id="JBEWLZ010000003">
    <property type="protein sequence ID" value="MET1489373.1"/>
    <property type="molecule type" value="Genomic_DNA"/>
</dbReference>
<comment type="caution">
    <text evidence="2">The sequence shown here is derived from an EMBL/GenBank/DDBJ whole genome shotgun (WGS) entry which is preliminary data.</text>
</comment>
<evidence type="ECO:0000256" key="1">
    <source>
        <dbReference type="SAM" id="SignalP"/>
    </source>
</evidence>
<evidence type="ECO:0000313" key="3">
    <source>
        <dbReference type="Proteomes" id="UP001548590"/>
    </source>
</evidence>
<proteinExistence type="predicted"/>
<dbReference type="Proteomes" id="UP001548590">
    <property type="component" value="Unassembled WGS sequence"/>
</dbReference>
<name>A0ABV2CN90_9RHOO</name>
<accession>A0ABV2CN90</accession>
<sequence length="158" mass="17602">MNIRILLPALLGLSASLPALAADAMPALQPLAARDIPAGCGCSFGTRRGEPLLVWSWEEEKQYAYIREAEGGLRKLRLYDEKYFPAQHEPPRPGDRMALMFSYSRWAVETASQVTKTCSPKAKTCNGTEYSNMIVLRWSGRQRTELRGWGHCGCPAVN</sequence>
<keyword evidence="3" id="KW-1185">Reference proteome</keyword>
<protein>
    <recommendedName>
        <fullName evidence="4">Secreted protein</fullName>
    </recommendedName>
</protein>
<evidence type="ECO:0000313" key="2">
    <source>
        <dbReference type="EMBL" id="MET1489373.1"/>
    </source>
</evidence>
<feature type="chain" id="PRO_5045178289" description="Secreted protein" evidence="1">
    <location>
        <begin position="22"/>
        <end position="158"/>
    </location>
</feature>
<evidence type="ECO:0008006" key="4">
    <source>
        <dbReference type="Google" id="ProtNLM"/>
    </source>
</evidence>
<feature type="signal peptide" evidence="1">
    <location>
        <begin position="1"/>
        <end position="21"/>
    </location>
</feature>
<reference evidence="2 3" key="1">
    <citation type="submission" date="2024-07" db="EMBL/GenBank/DDBJ databases">
        <title>Uliginosibacterium paludis KCTC:42655.</title>
        <authorList>
            <person name="Kim M.K."/>
        </authorList>
    </citation>
    <scope>NUCLEOTIDE SEQUENCE [LARGE SCALE GENOMIC DNA]</scope>
    <source>
        <strain evidence="2 3">KCTC 42655</strain>
    </source>
</reference>
<dbReference type="RefSeq" id="WP_345925601.1">
    <property type="nucleotide sequence ID" value="NZ_JBDIVF010000002.1"/>
</dbReference>